<accession>A0A0R1HJ75</accession>
<evidence type="ECO:0000256" key="6">
    <source>
        <dbReference type="SAM" id="Phobius"/>
    </source>
</evidence>
<gene>
    <name evidence="7" type="ORF">FC66_GL000005</name>
</gene>
<name>A0A0R1HJ75_9LACO</name>
<dbReference type="EMBL" id="AZDI01000001">
    <property type="protein sequence ID" value="KRK46383.1"/>
    <property type="molecule type" value="Genomic_DNA"/>
</dbReference>
<keyword evidence="3 6" id="KW-0812">Transmembrane</keyword>
<feature type="transmembrane region" description="Helical" evidence="6">
    <location>
        <begin position="259"/>
        <end position="280"/>
    </location>
</feature>
<comment type="subcellular location">
    <subcellularLocation>
        <location evidence="1">Cell membrane</location>
        <topology evidence="1">Multi-pass membrane protein</topology>
    </subcellularLocation>
</comment>
<dbReference type="PANTHER" id="PTHR30250:SF21">
    <property type="entry name" value="LIPID II FLIPPASE MURJ"/>
    <property type="match status" value="1"/>
</dbReference>
<dbReference type="PIRSF" id="PIRSF038958">
    <property type="entry name" value="PG_synth_SpoVB"/>
    <property type="match status" value="1"/>
</dbReference>
<feature type="transmembrane region" description="Helical" evidence="6">
    <location>
        <begin position="206"/>
        <end position="226"/>
    </location>
</feature>
<dbReference type="GO" id="GO:0005886">
    <property type="term" value="C:plasma membrane"/>
    <property type="evidence" value="ECO:0007669"/>
    <property type="project" value="UniProtKB-SubCell"/>
</dbReference>
<keyword evidence="8" id="KW-1185">Reference proteome</keyword>
<feature type="transmembrane region" description="Helical" evidence="6">
    <location>
        <begin position="378"/>
        <end position="403"/>
    </location>
</feature>
<dbReference type="InterPro" id="IPR050833">
    <property type="entry name" value="Poly_Biosynth_Transport"/>
</dbReference>
<feature type="transmembrane region" description="Helical" evidence="6">
    <location>
        <begin position="66"/>
        <end position="85"/>
    </location>
</feature>
<evidence type="ECO:0000256" key="5">
    <source>
        <dbReference type="ARBA" id="ARBA00023136"/>
    </source>
</evidence>
<keyword evidence="5 6" id="KW-0472">Membrane</keyword>
<dbReference type="PATRIC" id="fig|1423719.4.peg.4"/>
<evidence type="ECO:0000313" key="8">
    <source>
        <dbReference type="Proteomes" id="UP000051450"/>
    </source>
</evidence>
<dbReference type="PANTHER" id="PTHR30250">
    <property type="entry name" value="PST FAMILY PREDICTED COLANIC ACID TRANSPORTER"/>
    <property type="match status" value="1"/>
</dbReference>
<evidence type="ECO:0000256" key="4">
    <source>
        <dbReference type="ARBA" id="ARBA00022989"/>
    </source>
</evidence>
<dbReference type="Proteomes" id="UP000051450">
    <property type="component" value="Unassembled WGS sequence"/>
</dbReference>
<feature type="transmembrane region" description="Helical" evidence="6">
    <location>
        <begin position="181"/>
        <end position="200"/>
    </location>
</feature>
<dbReference type="OrthoDB" id="9775950at2"/>
<dbReference type="InterPro" id="IPR002797">
    <property type="entry name" value="Polysacc_synth"/>
</dbReference>
<proteinExistence type="predicted"/>
<feature type="transmembrane region" description="Helical" evidence="6">
    <location>
        <begin position="504"/>
        <end position="524"/>
    </location>
</feature>
<dbReference type="Pfam" id="PF01943">
    <property type="entry name" value="Polysacc_synt"/>
    <property type="match status" value="1"/>
</dbReference>
<sequence>MNEDVKLTDQMASEQSNAKRKMLQGSAWMTAGSIFSRVLGAIYIIPWNMWLGPDRLQANALYSMGYNVYSFFLMIAVAGVPSAVAKQVAHYNAQNEYGIGRRLFKYGMALMAIMGVVCAVILWIIAPYITSGDKNVIPVFRSLSWALLIIPMMSLIRGFFQGYQEMAPSAISQFFEQIARVIYMLAATFIIMKVSHGSYITGVTQSTFAAFIGALGGMLVLVWYFYRRKPELDRLVANSDNKLTISTQQIIKEVIRESIPFIIIGAAITIFGLIDQYTFFGIMTHVTNYTRTVQNELWALFSFNANKLVMIIISIASAMSITAIPLLSEAYTRNDKKALSEQTSDTLQLFFFVMLPCALGMAAVAHPLYVIFYGYDPVGIYVLQFSAYESIFLGLFTVVSAILQGVYQNKKAIVYFFIGMIIKLIVQYPLVAWLGAFGPLAATAIGMGVSSWLMIRSLHKMFHLNVRLIQARLNKMMIYALITFFIALLAVKVIYLFLPMDSRISAIITIIIAAGLGGYVYVYCSLKTRLADKILGDRVAGLRRRLRIK</sequence>
<dbReference type="InterPro" id="IPR024923">
    <property type="entry name" value="PG_synth_SpoVB"/>
</dbReference>
<feature type="transmembrane region" description="Helical" evidence="6">
    <location>
        <begin position="349"/>
        <end position="372"/>
    </location>
</feature>
<reference evidence="7 8" key="1">
    <citation type="journal article" date="2015" name="Genome Announc.">
        <title>Expanding the biotechnology potential of lactobacilli through comparative genomics of 213 strains and associated genera.</title>
        <authorList>
            <person name="Sun Z."/>
            <person name="Harris H.M."/>
            <person name="McCann A."/>
            <person name="Guo C."/>
            <person name="Argimon S."/>
            <person name="Zhang W."/>
            <person name="Yang X."/>
            <person name="Jeffery I.B."/>
            <person name="Cooney J.C."/>
            <person name="Kagawa T.F."/>
            <person name="Liu W."/>
            <person name="Song Y."/>
            <person name="Salvetti E."/>
            <person name="Wrobel A."/>
            <person name="Rasinkangas P."/>
            <person name="Parkhill J."/>
            <person name="Rea M.C."/>
            <person name="O'Sullivan O."/>
            <person name="Ritari J."/>
            <person name="Douillard F.P."/>
            <person name="Paul Ross R."/>
            <person name="Yang R."/>
            <person name="Briner A.E."/>
            <person name="Felis G.E."/>
            <person name="de Vos W.M."/>
            <person name="Barrangou R."/>
            <person name="Klaenhammer T.R."/>
            <person name="Caufield P.W."/>
            <person name="Cui Y."/>
            <person name="Zhang H."/>
            <person name="O'Toole P.W."/>
        </authorList>
    </citation>
    <scope>NUCLEOTIDE SEQUENCE [LARGE SCALE GENOMIC DNA]</scope>
    <source>
        <strain evidence="7 8">DSM 15638</strain>
    </source>
</reference>
<dbReference type="RefSeq" id="WP_057973330.1">
    <property type="nucleotide sequence ID" value="NZ_AZDI01000001.1"/>
</dbReference>
<feature type="transmembrane region" description="Helical" evidence="6">
    <location>
        <begin position="27"/>
        <end position="46"/>
    </location>
</feature>
<dbReference type="CDD" id="cd13124">
    <property type="entry name" value="MATE_SpoVB_like"/>
    <property type="match status" value="1"/>
</dbReference>
<dbReference type="STRING" id="1423719.FC66_GL000005"/>
<evidence type="ECO:0000313" key="7">
    <source>
        <dbReference type="EMBL" id="KRK46383.1"/>
    </source>
</evidence>
<feature type="transmembrane region" description="Helical" evidence="6">
    <location>
        <begin position="436"/>
        <end position="455"/>
    </location>
</feature>
<keyword evidence="4 6" id="KW-1133">Transmembrane helix</keyword>
<comment type="caution">
    <text evidence="7">The sequence shown here is derived from an EMBL/GenBank/DDBJ whole genome shotgun (WGS) entry which is preliminary data.</text>
</comment>
<dbReference type="AlphaFoldDB" id="A0A0R1HJ75"/>
<keyword evidence="2" id="KW-1003">Cell membrane</keyword>
<evidence type="ECO:0000256" key="1">
    <source>
        <dbReference type="ARBA" id="ARBA00004651"/>
    </source>
</evidence>
<evidence type="ECO:0000256" key="2">
    <source>
        <dbReference type="ARBA" id="ARBA00022475"/>
    </source>
</evidence>
<feature type="transmembrane region" description="Helical" evidence="6">
    <location>
        <begin position="106"/>
        <end position="130"/>
    </location>
</feature>
<feature type="transmembrane region" description="Helical" evidence="6">
    <location>
        <begin position="476"/>
        <end position="498"/>
    </location>
</feature>
<protein>
    <submittedName>
        <fullName evidence="7">Drug Na(+) antiporter (Drug efflux pump)</fullName>
    </submittedName>
</protein>
<organism evidence="7 8">
    <name type="scientific">Dellaglioa algida DSM 15638</name>
    <dbReference type="NCBI Taxonomy" id="1423719"/>
    <lineage>
        <taxon>Bacteria</taxon>
        <taxon>Bacillati</taxon>
        <taxon>Bacillota</taxon>
        <taxon>Bacilli</taxon>
        <taxon>Lactobacillales</taxon>
        <taxon>Lactobacillaceae</taxon>
        <taxon>Dellaglioa</taxon>
    </lineage>
</organism>
<evidence type="ECO:0000256" key="3">
    <source>
        <dbReference type="ARBA" id="ARBA00022692"/>
    </source>
</evidence>
<feature type="transmembrane region" description="Helical" evidence="6">
    <location>
        <begin position="142"/>
        <end position="160"/>
    </location>
</feature>
<feature type="transmembrane region" description="Helical" evidence="6">
    <location>
        <begin position="308"/>
        <end position="328"/>
    </location>
</feature>
<feature type="transmembrane region" description="Helical" evidence="6">
    <location>
        <begin position="412"/>
        <end position="430"/>
    </location>
</feature>